<proteinExistence type="predicted"/>
<dbReference type="Gene3D" id="3.30.70.1450">
    <property type="entry name" value="Regulator of K+ conductance, C-terminal domain"/>
    <property type="match status" value="1"/>
</dbReference>
<gene>
    <name evidence="3" type="primary">ktrA</name>
    <name evidence="3" type="ORF">HMPREF9225_1003</name>
</gene>
<dbReference type="SUPFAM" id="SSF51735">
    <property type="entry name" value="NAD(P)-binding Rossmann-fold domains"/>
    <property type="match status" value="1"/>
</dbReference>
<evidence type="ECO:0000313" key="3">
    <source>
        <dbReference type="EMBL" id="EFM25354.1"/>
    </source>
</evidence>
<dbReference type="OrthoDB" id="9776294at2"/>
<dbReference type="InterPro" id="IPR036291">
    <property type="entry name" value="NAD(P)-bd_dom_sf"/>
</dbReference>
<dbReference type="RefSeq" id="WP_008901817.1">
    <property type="nucleotide sequence ID" value="NZ_GL397071.1"/>
</dbReference>
<dbReference type="Pfam" id="PF02080">
    <property type="entry name" value="TrkA_C"/>
    <property type="match status" value="1"/>
</dbReference>
<comment type="caution">
    <text evidence="3">The sequence shown here is derived from an EMBL/GenBank/DDBJ whole genome shotgun (WGS) entry which is preliminary data.</text>
</comment>
<dbReference type="InterPro" id="IPR003148">
    <property type="entry name" value="RCK_N"/>
</dbReference>
<dbReference type="InterPro" id="IPR006037">
    <property type="entry name" value="RCK_C"/>
</dbReference>
<dbReference type="Gene3D" id="3.40.50.720">
    <property type="entry name" value="NAD(P)-binding Rossmann-like Domain"/>
    <property type="match status" value="1"/>
</dbReference>
<dbReference type="EMBL" id="AEEH01000039">
    <property type="protein sequence ID" value="EFM25354.1"/>
    <property type="molecule type" value="Genomic_DNA"/>
</dbReference>
<evidence type="ECO:0000313" key="4">
    <source>
        <dbReference type="Proteomes" id="UP000003280"/>
    </source>
</evidence>
<dbReference type="HOGENOM" id="CLU_046525_3_2_9"/>
<dbReference type="InterPro" id="IPR050721">
    <property type="entry name" value="Trk_Ktr_HKT_K-transport"/>
</dbReference>
<protein>
    <submittedName>
        <fullName evidence="3">TrkA N-terminal domain protein</fullName>
    </submittedName>
</protein>
<dbReference type="PROSITE" id="PS51202">
    <property type="entry name" value="RCK_C"/>
    <property type="match status" value="1"/>
</dbReference>
<dbReference type="GO" id="GO:0008324">
    <property type="term" value="F:monoatomic cation transmembrane transporter activity"/>
    <property type="evidence" value="ECO:0007669"/>
    <property type="project" value="InterPro"/>
</dbReference>
<dbReference type="GO" id="GO:0006813">
    <property type="term" value="P:potassium ion transport"/>
    <property type="evidence" value="ECO:0007669"/>
    <property type="project" value="InterPro"/>
</dbReference>
<feature type="domain" description="RCK N-terminal" evidence="1">
    <location>
        <begin position="1"/>
        <end position="117"/>
    </location>
</feature>
<dbReference type="Pfam" id="PF02254">
    <property type="entry name" value="TrkA_N"/>
    <property type="match status" value="1"/>
</dbReference>
<dbReference type="Proteomes" id="UP000003280">
    <property type="component" value="Unassembled WGS sequence"/>
</dbReference>
<evidence type="ECO:0000259" key="1">
    <source>
        <dbReference type="PROSITE" id="PS51201"/>
    </source>
</evidence>
<dbReference type="eggNOG" id="COG0569">
    <property type="taxonomic scope" value="Bacteria"/>
</dbReference>
<reference evidence="3 4" key="1">
    <citation type="submission" date="2010-07" db="EMBL/GenBank/DDBJ databases">
        <authorList>
            <person name="Muzny D."/>
            <person name="Qin X."/>
            <person name="Deng J."/>
            <person name="Jiang H."/>
            <person name="Liu Y."/>
            <person name="Qu J."/>
            <person name="Song X.-Z."/>
            <person name="Zhang L."/>
            <person name="Thornton R."/>
            <person name="Coyle M."/>
            <person name="Francisco L."/>
            <person name="Jackson L."/>
            <person name="Javaid M."/>
            <person name="Korchina V."/>
            <person name="Kovar C."/>
            <person name="Mata R."/>
            <person name="Mathew T."/>
            <person name="Ngo R."/>
            <person name="Nguyen L."/>
            <person name="Nguyen N."/>
            <person name="Okwuonu G."/>
            <person name="Ongeri F."/>
            <person name="Pham C."/>
            <person name="Simmons D."/>
            <person name="Wilczek-Boney K."/>
            <person name="Hale W."/>
            <person name="Jakkamsetti A."/>
            <person name="Pham P."/>
            <person name="Ruth R."/>
            <person name="San Lucas F."/>
            <person name="Warren J."/>
            <person name="Zhang J."/>
            <person name="Zhao Z."/>
            <person name="Zhou C."/>
            <person name="Zhu D."/>
            <person name="Lee S."/>
            <person name="Bess C."/>
            <person name="Blankenburg K."/>
            <person name="Forbes L."/>
            <person name="Fu Q."/>
            <person name="Gubbala S."/>
            <person name="Hirani K."/>
            <person name="Jayaseelan J.C."/>
            <person name="Lara F."/>
            <person name="Munidasa M."/>
            <person name="Palculict T."/>
            <person name="Patil S."/>
            <person name="Pu L.-L."/>
            <person name="Saada N."/>
            <person name="Tang L."/>
            <person name="Weissenberger G."/>
            <person name="Zhu Y."/>
            <person name="Hemphill L."/>
            <person name="Shang Y."/>
            <person name="Youmans B."/>
            <person name="Ayvaz T."/>
            <person name="Ross M."/>
            <person name="Santibanez J."/>
            <person name="Aqrawi P."/>
            <person name="Gross S."/>
            <person name="Joshi V."/>
            <person name="Fowler G."/>
            <person name="Nazareth L."/>
            <person name="Reid J."/>
            <person name="Worley K."/>
            <person name="Petrosino J."/>
            <person name="Highlander S."/>
            <person name="Gibbs R."/>
        </authorList>
    </citation>
    <scope>NUCLEOTIDE SEQUENCE [LARGE SCALE GENOMIC DNA]</scope>
    <source>
        <strain evidence="3 4">ATCC BAA-1640</strain>
    </source>
</reference>
<dbReference type="PANTHER" id="PTHR43833:SF7">
    <property type="entry name" value="KTR SYSTEM POTASSIUM UPTAKE PROTEIN C"/>
    <property type="match status" value="1"/>
</dbReference>
<dbReference type="PROSITE" id="PS51201">
    <property type="entry name" value="RCK_N"/>
    <property type="match status" value="1"/>
</dbReference>
<name>E0NLG4_9FIRM</name>
<dbReference type="PANTHER" id="PTHR43833">
    <property type="entry name" value="POTASSIUM CHANNEL PROTEIN 2-RELATED-RELATED"/>
    <property type="match status" value="1"/>
</dbReference>
<evidence type="ECO:0000259" key="2">
    <source>
        <dbReference type="PROSITE" id="PS51202"/>
    </source>
</evidence>
<sequence>MKSYIVFGCGKFGSSVAKTLSELGNEVMIVDINMDSIEEIADYVTTAIQCDVMDQNATSEMGLKNFDAAVVAIGTNFEAAIMSTVLAKEAGIEYIVAKAINNRQALILKKLGADKIIFPERDMGVRVAHNLSASNLMDFIQLSPDYSIAEFLCPVTWTGKTLKQLNVRNKYKVTVLAIERGNNDIQIDPHPDSALQEGDVLVLLGKDEDLKDIEKITS</sequence>
<organism evidence="3 4">
    <name type="scientific">Peptoniphilus duerdenii ATCC BAA-1640</name>
    <dbReference type="NCBI Taxonomy" id="862517"/>
    <lineage>
        <taxon>Bacteria</taxon>
        <taxon>Bacillati</taxon>
        <taxon>Bacillota</taxon>
        <taxon>Tissierellia</taxon>
        <taxon>Tissierellales</taxon>
        <taxon>Peptoniphilaceae</taxon>
        <taxon>Peptoniphilus</taxon>
    </lineage>
</organism>
<dbReference type="AlphaFoldDB" id="E0NLG4"/>
<feature type="domain" description="RCK C-terminal" evidence="2">
    <location>
        <begin position="134"/>
        <end position="218"/>
    </location>
</feature>
<dbReference type="InterPro" id="IPR036721">
    <property type="entry name" value="RCK_C_sf"/>
</dbReference>
<dbReference type="SUPFAM" id="SSF116726">
    <property type="entry name" value="TrkA C-terminal domain-like"/>
    <property type="match status" value="1"/>
</dbReference>
<dbReference type="STRING" id="862517.HMPREF9225_1003"/>
<accession>E0NLG4</accession>
<keyword evidence="4" id="KW-1185">Reference proteome</keyword>